<protein>
    <submittedName>
        <fullName evidence="1">Uncharacterized protein</fullName>
    </submittedName>
</protein>
<dbReference type="EMBL" id="JAEDXU010000007">
    <property type="protein sequence ID" value="MBP1047394.1"/>
    <property type="molecule type" value="Genomic_DNA"/>
</dbReference>
<keyword evidence="2" id="KW-1185">Reference proteome</keyword>
<name>A0ABS4CNQ8_9ENTE</name>
<proteinExistence type="predicted"/>
<organism evidence="1 2">
    <name type="scientific">Enterococcus larvae</name>
    <dbReference type="NCBI Taxonomy" id="2794352"/>
    <lineage>
        <taxon>Bacteria</taxon>
        <taxon>Bacillati</taxon>
        <taxon>Bacillota</taxon>
        <taxon>Bacilli</taxon>
        <taxon>Lactobacillales</taxon>
        <taxon>Enterococcaceae</taxon>
        <taxon>Enterococcus</taxon>
    </lineage>
</organism>
<evidence type="ECO:0000313" key="2">
    <source>
        <dbReference type="Proteomes" id="UP000673375"/>
    </source>
</evidence>
<dbReference type="Proteomes" id="UP000673375">
    <property type="component" value="Unassembled WGS sequence"/>
</dbReference>
<dbReference type="RefSeq" id="WP_209558172.1">
    <property type="nucleotide sequence ID" value="NZ_JAEDXU010000007.1"/>
</dbReference>
<accession>A0ABS4CNQ8</accession>
<reference evidence="1 2" key="1">
    <citation type="submission" date="2020-12" db="EMBL/GenBank/DDBJ databases">
        <title>Vagococcus allomyrinae sp. nov. and Enterococcus lavae sp. nov., isolated from the larvae of Allomyrina dichotoma.</title>
        <authorList>
            <person name="Lee S.D."/>
        </authorList>
    </citation>
    <scope>NUCLEOTIDE SEQUENCE [LARGE SCALE GENOMIC DNA]</scope>
    <source>
        <strain evidence="1 2">BWM-S5</strain>
    </source>
</reference>
<sequence>MAIDLTREQRLELWQKLTPLQQETLQQFKKYRMQSIFLTENFLKDEEWLFVDFKENPLYPHGEEGKLFCRCGRELKYQFTLVSEKTGETLQLGSTHFAQHLGVTPQIAQQVQSGIHQLDRGVDLILLRVEKELRFPKRYYNLFINRGLKKQCSTAFLTRLAAFAKADLPLYEEDSQELIERLKKSGFKIDTIGPPAPSTSTDNALKNLISLIQRYEVGEIVPNDELLTSLNVSPKDLTRWLGLLESPKFPVQLKEVNTNHYRIR</sequence>
<gene>
    <name evidence="1" type="ORF">I6N96_14005</name>
</gene>
<comment type="caution">
    <text evidence="1">The sequence shown here is derived from an EMBL/GenBank/DDBJ whole genome shotgun (WGS) entry which is preliminary data.</text>
</comment>
<evidence type="ECO:0000313" key="1">
    <source>
        <dbReference type="EMBL" id="MBP1047394.1"/>
    </source>
</evidence>